<protein>
    <submittedName>
        <fullName evidence="3">PTS system protein</fullName>
    </submittedName>
</protein>
<evidence type="ECO:0000313" key="3">
    <source>
        <dbReference type="WBParaSite" id="HPBE_0000127901-mRNA-1"/>
    </source>
</evidence>
<dbReference type="Proteomes" id="UP000050761">
    <property type="component" value="Unassembled WGS sequence"/>
</dbReference>
<keyword evidence="2" id="KW-1185">Reference proteome</keyword>
<evidence type="ECO:0000313" key="2">
    <source>
        <dbReference type="Proteomes" id="UP000050761"/>
    </source>
</evidence>
<gene>
    <name evidence="1" type="ORF">HPBE_LOCUS1280</name>
</gene>
<name>A0A183F537_HELPZ</name>
<reference evidence="1 2" key="1">
    <citation type="submission" date="2018-11" db="EMBL/GenBank/DDBJ databases">
        <authorList>
            <consortium name="Pathogen Informatics"/>
        </authorList>
    </citation>
    <scope>NUCLEOTIDE SEQUENCE [LARGE SCALE GENOMIC DNA]</scope>
</reference>
<accession>A0A183F537</accession>
<organism evidence="2 3">
    <name type="scientific">Heligmosomoides polygyrus</name>
    <name type="common">Parasitic roundworm</name>
    <dbReference type="NCBI Taxonomy" id="6339"/>
    <lineage>
        <taxon>Eukaryota</taxon>
        <taxon>Metazoa</taxon>
        <taxon>Ecdysozoa</taxon>
        <taxon>Nematoda</taxon>
        <taxon>Chromadorea</taxon>
        <taxon>Rhabditida</taxon>
        <taxon>Rhabditina</taxon>
        <taxon>Rhabditomorpha</taxon>
        <taxon>Strongyloidea</taxon>
        <taxon>Heligmosomidae</taxon>
        <taxon>Heligmosomoides</taxon>
    </lineage>
</organism>
<dbReference type="AlphaFoldDB" id="A0A183F537"/>
<proteinExistence type="predicted"/>
<accession>A0A3P7WQ75</accession>
<reference evidence="3" key="2">
    <citation type="submission" date="2019-09" db="UniProtKB">
        <authorList>
            <consortium name="WormBaseParasite"/>
        </authorList>
    </citation>
    <scope>IDENTIFICATION</scope>
</reference>
<evidence type="ECO:0000313" key="1">
    <source>
        <dbReference type="EMBL" id="VDO19662.1"/>
    </source>
</evidence>
<dbReference type="WBParaSite" id="HPBE_0000127901-mRNA-1">
    <property type="protein sequence ID" value="HPBE_0000127901-mRNA-1"/>
    <property type="gene ID" value="HPBE_0000127901"/>
</dbReference>
<dbReference type="EMBL" id="UZAH01001326">
    <property type="protein sequence ID" value="VDO19662.1"/>
    <property type="molecule type" value="Genomic_DNA"/>
</dbReference>
<dbReference type="OrthoDB" id="5874221at2759"/>
<sequence length="72" mass="7950">MSGKPPKTVSFAPPRRYSMGHFLRQFAANIIPIAVSHPQLRLVRNLVSIIAMGNFRRAGSDCSASYATICSW</sequence>